<dbReference type="Proteomes" id="UP000003561">
    <property type="component" value="Unassembled WGS sequence"/>
</dbReference>
<reference evidence="1 2" key="1">
    <citation type="submission" date="2009-02" db="EMBL/GenBank/DDBJ databases">
        <authorList>
            <person name="Fulton L."/>
            <person name="Clifton S."/>
            <person name="Fulton B."/>
            <person name="Xu J."/>
            <person name="Minx P."/>
            <person name="Pepin K.H."/>
            <person name="Johnson M."/>
            <person name="Bhonagiri V."/>
            <person name="Nash W.E."/>
            <person name="Mardis E.R."/>
            <person name="Wilson R.K."/>
        </authorList>
    </citation>
    <scope>NUCLEOTIDE SEQUENCE [LARGE SCALE GENOMIC DNA]</scope>
    <source>
        <strain evidence="1 2">DSM 16841</strain>
    </source>
</reference>
<dbReference type="EMBL" id="ACFY01000017">
    <property type="protein sequence ID" value="EEG95815.1"/>
    <property type="molecule type" value="Genomic_DNA"/>
</dbReference>
<protein>
    <submittedName>
        <fullName evidence="1">Uncharacterized protein</fullName>
    </submittedName>
</protein>
<gene>
    <name evidence="1" type="ORF">ROSEINA2194_00339</name>
</gene>
<evidence type="ECO:0000313" key="1">
    <source>
        <dbReference type="EMBL" id="EEG95815.1"/>
    </source>
</evidence>
<evidence type="ECO:0000313" key="2">
    <source>
        <dbReference type="Proteomes" id="UP000003561"/>
    </source>
</evidence>
<organism evidence="1 2">
    <name type="scientific">Roseburia inulinivorans DSM 16841</name>
    <dbReference type="NCBI Taxonomy" id="622312"/>
    <lineage>
        <taxon>Bacteria</taxon>
        <taxon>Bacillati</taxon>
        <taxon>Bacillota</taxon>
        <taxon>Clostridia</taxon>
        <taxon>Lachnospirales</taxon>
        <taxon>Lachnospiraceae</taxon>
        <taxon>Roseburia</taxon>
    </lineage>
</organism>
<comment type="caution">
    <text evidence="1">The sequence shown here is derived from an EMBL/GenBank/DDBJ whole genome shotgun (WGS) entry which is preliminary data.</text>
</comment>
<reference evidence="1 2" key="2">
    <citation type="submission" date="2009-03" db="EMBL/GenBank/DDBJ databases">
        <title>Draft genome sequence of Roseburia inulinivorans (DSM 16841).</title>
        <authorList>
            <person name="Sudarsanam P."/>
            <person name="Ley R."/>
            <person name="Guruge J."/>
            <person name="Turnbaugh P.J."/>
            <person name="Mahowald M."/>
            <person name="Liep D."/>
            <person name="Gordon J."/>
        </authorList>
    </citation>
    <scope>NUCLEOTIDE SEQUENCE [LARGE SCALE GENOMIC DNA]</scope>
    <source>
        <strain evidence="1 2">DSM 16841</strain>
    </source>
</reference>
<sequence>MHHKDFVKYAFCHCNMRDICRQAELYNICHLFLHIIFDFLLKILLDNHLQACIITNAAENANNLQMHTKCKNK</sequence>
<dbReference type="AlphaFoldDB" id="C0FNP0"/>
<proteinExistence type="predicted"/>
<accession>C0FNP0</accession>
<name>C0FNP0_9FIRM</name>